<sequence length="227" mass="26203">MHTPQRRATKQKKAPKHEVANLEITGKSFHVSQPLRQLIMEKSNQLPPLDAIHIVLTSHKEKQGTEVHLTAMRGKETFQVKTQHTNPYSAVIAAFKKIRTLANKHQKIRQNKKKHDIGLSKKEEQILELEEDIHLYDDILPLETMDAWGSLKYYGYIPGSAKKVLSRKKINLPVLSEDEAIKKFESSQNKVLVFLNEKEHKIQLIHKQNDDNYVLIEPIIAPGFHIF</sequence>
<dbReference type="Pfam" id="PF02482">
    <property type="entry name" value="Ribosomal_S30AE"/>
    <property type="match status" value="1"/>
</dbReference>
<gene>
    <name evidence="2" type="ORF">CP99DC5_0589</name>
</gene>
<evidence type="ECO:0000259" key="1">
    <source>
        <dbReference type="Pfam" id="PF16321"/>
    </source>
</evidence>
<dbReference type="InterPro" id="IPR032528">
    <property type="entry name" value="Ribosom_S30AE_C"/>
</dbReference>
<dbReference type="EMBL" id="ATLC01000045">
    <property type="protein sequence ID" value="EPJ28341.1"/>
    <property type="molecule type" value="Genomic_DNA"/>
</dbReference>
<feature type="domain" description="Sigma 54 modulation/S30EA ribosomal protein C-terminal" evidence="1">
    <location>
        <begin position="162"/>
        <end position="213"/>
    </location>
</feature>
<dbReference type="InterPro" id="IPR003489">
    <property type="entry name" value="RHF/RaiA"/>
</dbReference>
<comment type="caution">
    <text evidence="2">The sequence shown here is derived from an EMBL/GenBank/DDBJ whole genome shotgun (WGS) entry which is preliminary data.</text>
</comment>
<dbReference type="Pfam" id="PF16321">
    <property type="entry name" value="Ribosom_S30AE_C"/>
    <property type="match status" value="1"/>
</dbReference>
<dbReference type="Gene3D" id="3.30.160.100">
    <property type="entry name" value="Ribosome hibernation promotion factor-like"/>
    <property type="match status" value="1"/>
</dbReference>
<dbReference type="PIRSF" id="PIRSF031074">
    <property type="entry name" value="UCP031074"/>
    <property type="match status" value="1"/>
</dbReference>
<name>A0ABN0MQ05_CHLPS</name>
<dbReference type="InterPro" id="IPR038416">
    <property type="entry name" value="Ribosom_S30AE_C_sf"/>
</dbReference>
<dbReference type="RefSeq" id="WP_016981726.1">
    <property type="nucleotide sequence ID" value="NZ_KE356190.1"/>
</dbReference>
<dbReference type="InterPro" id="IPR036567">
    <property type="entry name" value="RHF-like"/>
</dbReference>
<keyword evidence="3" id="KW-1185">Reference proteome</keyword>
<dbReference type="InterPro" id="IPR016968">
    <property type="entry name" value="UCP031074"/>
</dbReference>
<evidence type="ECO:0000313" key="3">
    <source>
        <dbReference type="Proteomes" id="UP000014627"/>
    </source>
</evidence>
<proteinExistence type="predicted"/>
<dbReference type="SUPFAM" id="SSF69754">
    <property type="entry name" value="Ribosome binding protein Y (YfiA homologue)"/>
    <property type="match status" value="1"/>
</dbReference>
<evidence type="ECO:0000313" key="2">
    <source>
        <dbReference type="EMBL" id="EPJ28341.1"/>
    </source>
</evidence>
<reference evidence="2 3" key="1">
    <citation type="submission" date="2013-04" db="EMBL/GenBank/DDBJ databases">
        <title>Genome sequence of Chlamydia psittaci 99DC5.</title>
        <authorList>
            <person name="Huot-Creasy H."/>
            <person name="McCracken C.L."/>
            <person name="Humphries M."/>
            <person name="Sachse K."/>
            <person name="Laroucau K."/>
            <person name="Bavoil P."/>
            <person name="Myers G.S."/>
        </authorList>
    </citation>
    <scope>NUCLEOTIDE SEQUENCE [LARGE SCALE GENOMIC DNA]</scope>
    <source>
        <strain evidence="2 3">99DC5</strain>
    </source>
</reference>
<protein>
    <submittedName>
        <fullName evidence="2">Sigma 54 modulation / S30EA ribosomal family protein</fullName>
    </submittedName>
</protein>
<dbReference type="Proteomes" id="UP000014627">
    <property type="component" value="Unassembled WGS sequence"/>
</dbReference>
<accession>A0ABN0MQ05</accession>
<organism evidence="2 3">
    <name type="scientific">Chlamydia psittaci 99DC5</name>
    <dbReference type="NCBI Taxonomy" id="1112251"/>
    <lineage>
        <taxon>Bacteria</taxon>
        <taxon>Pseudomonadati</taxon>
        <taxon>Chlamydiota</taxon>
        <taxon>Chlamydiia</taxon>
        <taxon>Chlamydiales</taxon>
        <taxon>Chlamydiaceae</taxon>
        <taxon>Chlamydia/Chlamydophila group</taxon>
        <taxon>Chlamydia</taxon>
    </lineage>
</organism>
<dbReference type="Gene3D" id="3.30.505.50">
    <property type="entry name" value="Sigma 54 modulation/S30EA ribosomal protein, C-terminal domain"/>
    <property type="match status" value="1"/>
</dbReference>